<feature type="transmembrane region" description="Helical" evidence="4">
    <location>
        <begin position="122"/>
        <end position="151"/>
    </location>
</feature>
<gene>
    <name evidence="5" type="ORF">AABB24_019481</name>
</gene>
<dbReference type="InterPro" id="IPR033132">
    <property type="entry name" value="GH_1_N_CS"/>
</dbReference>
<dbReference type="Gene3D" id="3.20.20.80">
    <property type="entry name" value="Glycosidases"/>
    <property type="match status" value="1"/>
</dbReference>
<evidence type="ECO:0000313" key="5">
    <source>
        <dbReference type="EMBL" id="KAL3355430.1"/>
    </source>
</evidence>
<feature type="transmembrane region" description="Helical" evidence="4">
    <location>
        <begin position="99"/>
        <end position="116"/>
    </location>
</feature>
<organism evidence="5 6">
    <name type="scientific">Solanum stoloniferum</name>
    <dbReference type="NCBI Taxonomy" id="62892"/>
    <lineage>
        <taxon>Eukaryota</taxon>
        <taxon>Viridiplantae</taxon>
        <taxon>Streptophyta</taxon>
        <taxon>Embryophyta</taxon>
        <taxon>Tracheophyta</taxon>
        <taxon>Spermatophyta</taxon>
        <taxon>Magnoliopsida</taxon>
        <taxon>eudicotyledons</taxon>
        <taxon>Gunneridae</taxon>
        <taxon>Pentapetalae</taxon>
        <taxon>asterids</taxon>
        <taxon>lamiids</taxon>
        <taxon>Solanales</taxon>
        <taxon>Solanaceae</taxon>
        <taxon>Solanoideae</taxon>
        <taxon>Solaneae</taxon>
        <taxon>Solanum</taxon>
    </lineage>
</organism>
<dbReference type="SUPFAM" id="SSF51445">
    <property type="entry name" value="(Trans)glycosidases"/>
    <property type="match status" value="1"/>
</dbReference>
<proteinExistence type="inferred from homology"/>
<dbReference type="Proteomes" id="UP001627284">
    <property type="component" value="Unassembled WGS sequence"/>
</dbReference>
<dbReference type="GO" id="GO:0016787">
    <property type="term" value="F:hydrolase activity"/>
    <property type="evidence" value="ECO:0007669"/>
    <property type="project" value="UniProtKB-KW"/>
</dbReference>
<dbReference type="InterPro" id="IPR017853">
    <property type="entry name" value="GH"/>
</dbReference>
<dbReference type="PROSITE" id="PS00653">
    <property type="entry name" value="GLYCOSYL_HYDROL_F1_2"/>
    <property type="match status" value="1"/>
</dbReference>
<comment type="similarity">
    <text evidence="1 3">Belongs to the glycosyl hydrolase 1 family.</text>
</comment>
<evidence type="ECO:0008006" key="7">
    <source>
        <dbReference type="Google" id="ProtNLM"/>
    </source>
</evidence>
<dbReference type="PANTHER" id="PTHR10353:SF310">
    <property type="entry name" value="BETA-GLUCOSIDASE 42"/>
    <property type="match status" value="1"/>
</dbReference>
<protein>
    <recommendedName>
        <fullName evidence="7">Beta-glucosidase</fullName>
    </recommendedName>
</protein>
<dbReference type="Pfam" id="PF00232">
    <property type="entry name" value="Glyco_hydro_1"/>
    <property type="match status" value="1"/>
</dbReference>
<evidence type="ECO:0000256" key="2">
    <source>
        <dbReference type="ARBA" id="ARBA00022801"/>
    </source>
</evidence>
<dbReference type="EMBL" id="JBJKTR010000011">
    <property type="protein sequence ID" value="KAL3355430.1"/>
    <property type="molecule type" value="Genomic_DNA"/>
</dbReference>
<sequence>MEANSRRLMGLEKKKKVEEEWNNIYNSKHHLSRADFPSHFVFGVATSAYQVEGGSKEGGKGPSVWDSFSHTQGKICDGSTGDVTVDQYHRYKVHSTSRYHYYYSPIILFFDFYYLFLPLLWLSYYLLLLVSFTPLFSAWLFLLFTIVFPFLTDFDMLYLS</sequence>
<dbReference type="PANTHER" id="PTHR10353">
    <property type="entry name" value="GLYCOSYL HYDROLASE"/>
    <property type="match status" value="1"/>
</dbReference>
<keyword evidence="4" id="KW-0812">Transmembrane</keyword>
<comment type="caution">
    <text evidence="5">The sequence shown here is derived from an EMBL/GenBank/DDBJ whole genome shotgun (WGS) entry which is preliminary data.</text>
</comment>
<keyword evidence="2" id="KW-0378">Hydrolase</keyword>
<reference evidence="5 6" key="1">
    <citation type="submission" date="2024-05" db="EMBL/GenBank/DDBJ databases">
        <title>De novo assembly of an allotetraploid wild potato.</title>
        <authorList>
            <person name="Hosaka A.J."/>
        </authorList>
    </citation>
    <scope>NUCLEOTIDE SEQUENCE [LARGE SCALE GENOMIC DNA]</scope>
    <source>
        <tissue evidence="5">Young leaves</tissue>
    </source>
</reference>
<evidence type="ECO:0000256" key="1">
    <source>
        <dbReference type="ARBA" id="ARBA00010838"/>
    </source>
</evidence>
<name>A0ABD2TGL3_9SOLN</name>
<evidence type="ECO:0000256" key="3">
    <source>
        <dbReference type="RuleBase" id="RU003690"/>
    </source>
</evidence>
<keyword evidence="4" id="KW-0472">Membrane</keyword>
<keyword evidence="4" id="KW-1133">Transmembrane helix</keyword>
<accession>A0ABD2TGL3</accession>
<dbReference type="AlphaFoldDB" id="A0ABD2TGL3"/>
<dbReference type="InterPro" id="IPR001360">
    <property type="entry name" value="Glyco_hydro_1"/>
</dbReference>
<evidence type="ECO:0000256" key="4">
    <source>
        <dbReference type="SAM" id="Phobius"/>
    </source>
</evidence>
<evidence type="ECO:0000313" key="6">
    <source>
        <dbReference type="Proteomes" id="UP001627284"/>
    </source>
</evidence>
<keyword evidence="6" id="KW-1185">Reference proteome</keyword>